<feature type="compositionally biased region" description="Low complexity" evidence="1">
    <location>
        <begin position="68"/>
        <end position="77"/>
    </location>
</feature>
<gene>
    <name evidence="2" type="ORF">HDF17_001131</name>
</gene>
<evidence type="ECO:0000256" key="1">
    <source>
        <dbReference type="SAM" id="MobiDB-lite"/>
    </source>
</evidence>
<accession>A0A7Y9PFC0</accession>
<evidence type="ECO:0000313" key="3">
    <source>
        <dbReference type="Proteomes" id="UP000589520"/>
    </source>
</evidence>
<proteinExistence type="predicted"/>
<sequence length="288" mass="30705">MNTAPESSLPNRFSLRSLSLIASLTLLAATPLALSQNINSRPAATTLLAANTTPADTLPDSPGATLTASSSSADSSDVNNDWQFGLGSRSDKERAKHMASPTEKFILPGQLAPKLTSGNKVELGLIHGISLYSALGWVVSSGYSQIINSSPNYGVDKGAYGQRLGAAALRGYSDEVLRDSVMANVFHQDPRYYKMGPSHNIAVRTFYSVSRVLVTRGDDGRLAPNYSLVAGNAVGAALTNAYYPNFNRGFDQTAKTFGNSMYGTAFSFFASEFLSGALESIHLKESRD</sequence>
<keyword evidence="3" id="KW-1185">Reference proteome</keyword>
<dbReference type="AlphaFoldDB" id="A0A7Y9PFC0"/>
<protein>
    <submittedName>
        <fullName evidence="2">Uncharacterized protein</fullName>
    </submittedName>
</protein>
<organism evidence="2 3">
    <name type="scientific">Granulicella arctica</name>
    <dbReference type="NCBI Taxonomy" id="940613"/>
    <lineage>
        <taxon>Bacteria</taxon>
        <taxon>Pseudomonadati</taxon>
        <taxon>Acidobacteriota</taxon>
        <taxon>Terriglobia</taxon>
        <taxon>Terriglobales</taxon>
        <taxon>Acidobacteriaceae</taxon>
        <taxon>Granulicella</taxon>
    </lineage>
</organism>
<reference evidence="2 3" key="1">
    <citation type="submission" date="2020-07" db="EMBL/GenBank/DDBJ databases">
        <title>Genomic Encyclopedia of Type Strains, Phase IV (KMG-V): Genome sequencing to study the core and pangenomes of soil and plant-associated prokaryotes.</title>
        <authorList>
            <person name="Whitman W."/>
        </authorList>
    </citation>
    <scope>NUCLEOTIDE SEQUENCE [LARGE SCALE GENOMIC DNA]</scope>
    <source>
        <strain evidence="2 3">X4EP2</strain>
    </source>
</reference>
<dbReference type="Proteomes" id="UP000589520">
    <property type="component" value="Unassembled WGS sequence"/>
</dbReference>
<dbReference type="RefSeq" id="WP_179488604.1">
    <property type="nucleotide sequence ID" value="NZ_JACCCW010000001.1"/>
</dbReference>
<name>A0A7Y9PFC0_9BACT</name>
<feature type="region of interest" description="Disordered" evidence="1">
    <location>
        <begin position="54"/>
        <end position="98"/>
    </location>
</feature>
<comment type="caution">
    <text evidence="2">The sequence shown here is derived from an EMBL/GenBank/DDBJ whole genome shotgun (WGS) entry which is preliminary data.</text>
</comment>
<evidence type="ECO:0000313" key="2">
    <source>
        <dbReference type="EMBL" id="NYF78844.1"/>
    </source>
</evidence>
<dbReference type="EMBL" id="JACCCW010000001">
    <property type="protein sequence ID" value="NYF78844.1"/>
    <property type="molecule type" value="Genomic_DNA"/>
</dbReference>